<proteinExistence type="predicted"/>
<dbReference type="PROSITE" id="PS50851">
    <property type="entry name" value="CHEW"/>
    <property type="match status" value="1"/>
</dbReference>
<dbReference type="Pfam" id="PF01584">
    <property type="entry name" value="CheW"/>
    <property type="match status" value="1"/>
</dbReference>
<dbReference type="SUPFAM" id="SSF50341">
    <property type="entry name" value="CheW-like"/>
    <property type="match status" value="1"/>
</dbReference>
<feature type="domain" description="CheW-like" evidence="1">
    <location>
        <begin position="14"/>
        <end position="168"/>
    </location>
</feature>
<organism evidence="2 3">
    <name type="scientific">Petrachloros mirabilis ULC683</name>
    <dbReference type="NCBI Taxonomy" id="2781853"/>
    <lineage>
        <taxon>Bacteria</taxon>
        <taxon>Bacillati</taxon>
        <taxon>Cyanobacteriota</taxon>
        <taxon>Cyanophyceae</taxon>
        <taxon>Synechococcales</taxon>
        <taxon>Petrachlorosaceae</taxon>
        <taxon>Petrachloros</taxon>
        <taxon>Petrachloros mirabilis</taxon>
    </lineage>
</organism>
<evidence type="ECO:0000259" key="1">
    <source>
        <dbReference type="PROSITE" id="PS50851"/>
    </source>
</evidence>
<dbReference type="GO" id="GO:0007165">
    <property type="term" value="P:signal transduction"/>
    <property type="evidence" value="ECO:0007669"/>
    <property type="project" value="InterPro"/>
</dbReference>
<gene>
    <name evidence="2" type="ORF">GS597_06650</name>
</gene>
<dbReference type="Proteomes" id="UP000607397">
    <property type="component" value="Unassembled WGS sequence"/>
</dbReference>
<comment type="caution">
    <text evidence="2">The sequence shown here is derived from an EMBL/GenBank/DDBJ whole genome shotgun (WGS) entry which is preliminary data.</text>
</comment>
<keyword evidence="3" id="KW-1185">Reference proteome</keyword>
<protein>
    <recommendedName>
        <fullName evidence="1">CheW-like domain-containing protein</fullName>
    </recommendedName>
</protein>
<evidence type="ECO:0000313" key="3">
    <source>
        <dbReference type="Proteomes" id="UP000607397"/>
    </source>
</evidence>
<sequence length="168" mass="18224">MSMVLSPERPPSTSQQLIFTRVGAVNVGIPSDWVAEIIRVSRSQLLDLPFYSPLFLGVIHHSGAILPLVSGHRLLQLPETGLRETSIVVSLNATVANLAHVGLVVDQLLGGTANTPSAMTSWTPTVGTPPLPHTQVLLHPHWLPQDMWQPRQWGTMTPNPSEDAKVSP</sequence>
<dbReference type="InterPro" id="IPR002545">
    <property type="entry name" value="CheW-lke_dom"/>
</dbReference>
<dbReference type="EMBL" id="WVIC01000010">
    <property type="protein sequence ID" value="NCJ06202.1"/>
    <property type="molecule type" value="Genomic_DNA"/>
</dbReference>
<accession>A0A8K1ZYV6</accession>
<dbReference type="GO" id="GO:0006935">
    <property type="term" value="P:chemotaxis"/>
    <property type="evidence" value="ECO:0007669"/>
    <property type="project" value="InterPro"/>
</dbReference>
<dbReference type="AlphaFoldDB" id="A0A8K1ZYV6"/>
<dbReference type="RefSeq" id="WP_161824684.1">
    <property type="nucleotide sequence ID" value="NZ_WVIC01000010.1"/>
</dbReference>
<name>A0A8K1ZYV6_9CYAN</name>
<dbReference type="Gene3D" id="2.40.50.180">
    <property type="entry name" value="CheA-289, Domain 4"/>
    <property type="match status" value="1"/>
</dbReference>
<dbReference type="InterPro" id="IPR036061">
    <property type="entry name" value="CheW-like_dom_sf"/>
</dbReference>
<reference evidence="2" key="1">
    <citation type="submission" date="2019-12" db="EMBL/GenBank/DDBJ databases">
        <title>High-Quality draft genome sequences of three cyanobacteria isolated from the limestone walls of the Old Cathedral of Coimbra.</title>
        <authorList>
            <person name="Tiago I."/>
            <person name="Soares F."/>
            <person name="Portugal A."/>
        </authorList>
    </citation>
    <scope>NUCLEOTIDE SEQUENCE [LARGE SCALE GENOMIC DNA]</scope>
    <source>
        <strain evidence="2">C</strain>
    </source>
</reference>
<evidence type="ECO:0000313" key="2">
    <source>
        <dbReference type="EMBL" id="NCJ06202.1"/>
    </source>
</evidence>